<proteinExistence type="inferred from homology"/>
<dbReference type="PANTHER" id="PTHR11528">
    <property type="entry name" value="HEAT SHOCK PROTEIN 90 FAMILY MEMBER"/>
    <property type="match status" value="1"/>
</dbReference>
<accession>A0ABQ9BQ13</accession>
<evidence type="ECO:0000256" key="3">
    <source>
        <dbReference type="SAM" id="MobiDB-lite"/>
    </source>
</evidence>
<feature type="region of interest" description="Disordered" evidence="3">
    <location>
        <begin position="204"/>
        <end position="238"/>
    </location>
</feature>
<reference evidence="4" key="2">
    <citation type="journal article" date="2023" name="Int. J. Mol. Sci.">
        <title>De Novo Assembly and Annotation of 11 Diverse Shrub Willow (Salix) Genomes Reveals Novel Gene Organization in Sex-Linked Regions.</title>
        <authorList>
            <person name="Hyden B."/>
            <person name="Feng K."/>
            <person name="Yates T.B."/>
            <person name="Jawdy S."/>
            <person name="Cereghino C."/>
            <person name="Smart L.B."/>
            <person name="Muchero W."/>
        </authorList>
    </citation>
    <scope>NUCLEOTIDE SEQUENCE</scope>
    <source>
        <tissue evidence="4">Shoot tip</tissue>
    </source>
</reference>
<feature type="compositionally biased region" description="Polar residues" evidence="3">
    <location>
        <begin position="220"/>
        <end position="238"/>
    </location>
</feature>
<feature type="compositionally biased region" description="Basic and acidic residues" evidence="3">
    <location>
        <begin position="104"/>
        <end position="123"/>
    </location>
</feature>
<evidence type="ECO:0000256" key="1">
    <source>
        <dbReference type="ARBA" id="ARBA00008239"/>
    </source>
</evidence>
<comment type="similarity">
    <text evidence="1">Belongs to the heat shock protein 90 family.</text>
</comment>
<gene>
    <name evidence="4" type="ORF">OIU77_027050</name>
</gene>
<dbReference type="EMBL" id="JAPFFI010000007">
    <property type="protein sequence ID" value="KAJ6388611.1"/>
    <property type="molecule type" value="Genomic_DNA"/>
</dbReference>
<dbReference type="Gene3D" id="1.20.120.790">
    <property type="entry name" value="Heat shock protein 90, C-terminal domain"/>
    <property type="match status" value="1"/>
</dbReference>
<name>A0ABQ9BQ13_9ROSI</name>
<dbReference type="SUPFAM" id="SSF110942">
    <property type="entry name" value="HSP90 C-terminal domain"/>
    <property type="match status" value="1"/>
</dbReference>
<dbReference type="SUPFAM" id="SSF54211">
    <property type="entry name" value="Ribosomal protein S5 domain 2-like"/>
    <property type="match status" value="1"/>
</dbReference>
<dbReference type="Gene3D" id="3.30.230.80">
    <property type="match status" value="1"/>
</dbReference>
<evidence type="ECO:0000256" key="2">
    <source>
        <dbReference type="ARBA" id="ARBA00023186"/>
    </source>
</evidence>
<sequence length="238" mass="26975">MDNSEELFPENLGFIEGVVDSDDLPLKFSREMLQQNKILKNIKLGIHEDNQNRTKLADLLMYYSTKSGDEMTSLNDYFTRMKGQKYIYYITRVDGKKLGSATKEGLKVEDDEEGRRKKEEKQQSFENSCKTIKEILGDRVEKVMLSDRPVDSPCFLVTALLTSVGFSLGDPNTFSARIHRMLKMGLSIDEDDTGGENARMPALEEEAKEESKMEEVDESITATGIRQKTRSSSNVGVF</sequence>
<keyword evidence="2" id="KW-0143">Chaperone</keyword>
<evidence type="ECO:0000313" key="4">
    <source>
        <dbReference type="EMBL" id="KAJ6388611.1"/>
    </source>
</evidence>
<dbReference type="Gene3D" id="3.40.50.11260">
    <property type="match status" value="1"/>
</dbReference>
<evidence type="ECO:0000313" key="5">
    <source>
        <dbReference type="Proteomes" id="UP001141253"/>
    </source>
</evidence>
<dbReference type="Proteomes" id="UP001141253">
    <property type="component" value="Chromosome 3"/>
</dbReference>
<dbReference type="InterPro" id="IPR001404">
    <property type="entry name" value="Hsp90_fam"/>
</dbReference>
<organism evidence="4 5">
    <name type="scientific">Salix suchowensis</name>
    <dbReference type="NCBI Taxonomy" id="1278906"/>
    <lineage>
        <taxon>Eukaryota</taxon>
        <taxon>Viridiplantae</taxon>
        <taxon>Streptophyta</taxon>
        <taxon>Embryophyta</taxon>
        <taxon>Tracheophyta</taxon>
        <taxon>Spermatophyta</taxon>
        <taxon>Magnoliopsida</taxon>
        <taxon>eudicotyledons</taxon>
        <taxon>Gunneridae</taxon>
        <taxon>Pentapetalae</taxon>
        <taxon>rosids</taxon>
        <taxon>fabids</taxon>
        <taxon>Malpighiales</taxon>
        <taxon>Salicaceae</taxon>
        <taxon>Saliceae</taxon>
        <taxon>Salix</taxon>
    </lineage>
</organism>
<dbReference type="InterPro" id="IPR037196">
    <property type="entry name" value="HSP90_C"/>
</dbReference>
<reference evidence="4" key="1">
    <citation type="submission" date="2022-10" db="EMBL/GenBank/DDBJ databases">
        <authorList>
            <person name="Hyden B.L."/>
            <person name="Feng K."/>
            <person name="Yates T."/>
            <person name="Jawdy S."/>
            <person name="Smart L.B."/>
            <person name="Muchero W."/>
        </authorList>
    </citation>
    <scope>NUCLEOTIDE SEQUENCE</scope>
    <source>
        <tissue evidence="4">Shoot tip</tissue>
    </source>
</reference>
<feature type="region of interest" description="Disordered" evidence="3">
    <location>
        <begin position="102"/>
        <end position="124"/>
    </location>
</feature>
<comment type="caution">
    <text evidence="4">The sequence shown here is derived from an EMBL/GenBank/DDBJ whole genome shotgun (WGS) entry which is preliminary data.</text>
</comment>
<dbReference type="InterPro" id="IPR020568">
    <property type="entry name" value="Ribosomal_Su5_D2-typ_SF"/>
</dbReference>
<dbReference type="Pfam" id="PF00183">
    <property type="entry name" value="HSP90"/>
    <property type="match status" value="2"/>
</dbReference>
<protein>
    <submittedName>
        <fullName evidence="4">Uncharacterized protein</fullName>
    </submittedName>
</protein>
<keyword evidence="5" id="KW-1185">Reference proteome</keyword>